<name>A0ABP8KFG0_9MICO</name>
<keyword evidence="1" id="KW-0812">Transmembrane</keyword>
<evidence type="ECO:0000313" key="2">
    <source>
        <dbReference type="EMBL" id="GAA4405506.1"/>
    </source>
</evidence>
<keyword evidence="1" id="KW-1133">Transmembrane helix</keyword>
<evidence type="ECO:0000313" key="3">
    <source>
        <dbReference type="Proteomes" id="UP001500945"/>
    </source>
</evidence>
<protein>
    <recommendedName>
        <fullName evidence="4">DUF4386 domain-containing protein</fullName>
    </recommendedName>
</protein>
<accession>A0ABP8KFG0</accession>
<keyword evidence="3" id="KW-1185">Reference proteome</keyword>
<feature type="transmembrane region" description="Helical" evidence="1">
    <location>
        <begin position="103"/>
        <end position="127"/>
    </location>
</feature>
<feature type="transmembrane region" description="Helical" evidence="1">
    <location>
        <begin position="66"/>
        <end position="91"/>
    </location>
</feature>
<comment type="caution">
    <text evidence="2">The sequence shown here is derived from an EMBL/GenBank/DDBJ whole genome shotgun (WGS) entry which is preliminary data.</text>
</comment>
<feature type="transmembrane region" description="Helical" evidence="1">
    <location>
        <begin position="185"/>
        <end position="205"/>
    </location>
</feature>
<proteinExistence type="predicted"/>
<dbReference type="RefSeq" id="WP_345205111.1">
    <property type="nucleotide sequence ID" value="NZ_BAABGM010000012.1"/>
</dbReference>
<feature type="transmembrane region" description="Helical" evidence="1">
    <location>
        <begin position="27"/>
        <end position="46"/>
    </location>
</feature>
<dbReference type="InterPro" id="IPR025495">
    <property type="entry name" value="DUF4386"/>
</dbReference>
<organism evidence="2 3">
    <name type="scientific">Fodinibacter luteus</name>
    <dbReference type="NCBI Taxonomy" id="552064"/>
    <lineage>
        <taxon>Bacteria</taxon>
        <taxon>Bacillati</taxon>
        <taxon>Actinomycetota</taxon>
        <taxon>Actinomycetes</taxon>
        <taxon>Micrococcales</taxon>
        <taxon>Intrasporangiaceae</taxon>
        <taxon>Fodinibacter (ex Wang et al. 2009)</taxon>
    </lineage>
</organism>
<dbReference type="Pfam" id="PF14329">
    <property type="entry name" value="DUF4386"/>
    <property type="match status" value="1"/>
</dbReference>
<evidence type="ECO:0008006" key="4">
    <source>
        <dbReference type="Google" id="ProtNLM"/>
    </source>
</evidence>
<feature type="transmembrane region" description="Helical" evidence="1">
    <location>
        <begin position="154"/>
        <end position="173"/>
    </location>
</feature>
<dbReference type="Proteomes" id="UP001500945">
    <property type="component" value="Unassembled WGS sequence"/>
</dbReference>
<gene>
    <name evidence="2" type="ORF">GCM10023168_19260</name>
</gene>
<sequence>MVTDTTNVHGQDVKVVRGAAWRGTARVVGTLLIVCSVATLSSVAPLGSLLESPVDLAQLAANDNAVVLTALIEFVAAASCAGIAIALYPVLRRYGPAMAFGAAAARVVEAALVLVSTLSLLALLSLAQESVDAGVTGTAATDASVQVLLAVREWVPNFMILLPFLLGAGLYYVLMYRSRIVPRWLSVWGLLAVGLSLVATVYSGFTQDFGMATLSTALNAPIGLQEMALALWLIVKGFNPQTTLPPAQNRP</sequence>
<reference evidence="3" key="1">
    <citation type="journal article" date="2019" name="Int. J. Syst. Evol. Microbiol.">
        <title>The Global Catalogue of Microorganisms (GCM) 10K type strain sequencing project: providing services to taxonomists for standard genome sequencing and annotation.</title>
        <authorList>
            <consortium name="The Broad Institute Genomics Platform"/>
            <consortium name="The Broad Institute Genome Sequencing Center for Infectious Disease"/>
            <person name="Wu L."/>
            <person name="Ma J."/>
        </authorList>
    </citation>
    <scope>NUCLEOTIDE SEQUENCE [LARGE SCALE GENOMIC DNA]</scope>
    <source>
        <strain evidence="3">JCM 17809</strain>
    </source>
</reference>
<keyword evidence="1" id="KW-0472">Membrane</keyword>
<dbReference type="EMBL" id="BAABGM010000012">
    <property type="protein sequence ID" value="GAA4405506.1"/>
    <property type="molecule type" value="Genomic_DNA"/>
</dbReference>
<evidence type="ECO:0000256" key="1">
    <source>
        <dbReference type="SAM" id="Phobius"/>
    </source>
</evidence>